<evidence type="ECO:0000256" key="4">
    <source>
        <dbReference type="ARBA" id="ARBA00023125"/>
    </source>
</evidence>
<keyword evidence="4" id="KW-0238">DNA-binding</keyword>
<feature type="region of interest" description="Disordered" evidence="7">
    <location>
        <begin position="162"/>
        <end position="190"/>
    </location>
</feature>
<keyword evidence="3" id="KW-0805">Transcription regulation</keyword>
<dbReference type="PROSITE" id="PS00463">
    <property type="entry name" value="ZN2_CY6_FUNGAL_1"/>
    <property type="match status" value="1"/>
</dbReference>
<evidence type="ECO:0000256" key="1">
    <source>
        <dbReference type="ARBA" id="ARBA00004123"/>
    </source>
</evidence>
<dbReference type="GO" id="GO:0000981">
    <property type="term" value="F:DNA-binding transcription factor activity, RNA polymerase II-specific"/>
    <property type="evidence" value="ECO:0007669"/>
    <property type="project" value="InterPro"/>
</dbReference>
<dbReference type="InterPro" id="IPR050987">
    <property type="entry name" value="AtrR-like"/>
</dbReference>
<dbReference type="OrthoDB" id="4764644at2759"/>
<dbReference type="STRING" id="416450.A0A1V6PEX7"/>
<gene>
    <name evidence="9" type="ORF">PENANT_c148G05611</name>
</gene>
<reference evidence="10" key="1">
    <citation type="journal article" date="2017" name="Nat. Microbiol.">
        <title>Global analysis of biosynthetic gene clusters reveals vast potential of secondary metabolite production in Penicillium species.</title>
        <authorList>
            <person name="Nielsen J.C."/>
            <person name="Grijseels S."/>
            <person name="Prigent S."/>
            <person name="Ji B."/>
            <person name="Dainat J."/>
            <person name="Nielsen K.F."/>
            <person name="Frisvad J.C."/>
            <person name="Workman M."/>
            <person name="Nielsen J."/>
        </authorList>
    </citation>
    <scope>NUCLEOTIDE SEQUENCE [LARGE SCALE GENOMIC DNA]</scope>
    <source>
        <strain evidence="10">IBT 31811</strain>
    </source>
</reference>
<dbReference type="EMBL" id="MDYN01000148">
    <property type="protein sequence ID" value="OQD75568.1"/>
    <property type="molecule type" value="Genomic_DNA"/>
</dbReference>
<evidence type="ECO:0000256" key="3">
    <source>
        <dbReference type="ARBA" id="ARBA00023015"/>
    </source>
</evidence>
<dbReference type="PANTHER" id="PTHR46910">
    <property type="entry name" value="TRANSCRIPTION FACTOR PDR1"/>
    <property type="match status" value="1"/>
</dbReference>
<evidence type="ECO:0000256" key="5">
    <source>
        <dbReference type="ARBA" id="ARBA00023163"/>
    </source>
</evidence>
<keyword evidence="10" id="KW-1185">Reference proteome</keyword>
<dbReference type="CDD" id="cd12148">
    <property type="entry name" value="fungal_TF_MHR"/>
    <property type="match status" value="1"/>
</dbReference>
<feature type="region of interest" description="Disordered" evidence="7">
    <location>
        <begin position="49"/>
        <end position="122"/>
    </location>
</feature>
<dbReference type="GO" id="GO:0005634">
    <property type="term" value="C:nucleus"/>
    <property type="evidence" value="ECO:0007669"/>
    <property type="project" value="UniProtKB-SubCell"/>
</dbReference>
<dbReference type="SUPFAM" id="SSF57701">
    <property type="entry name" value="Zn2/Cys6 DNA-binding domain"/>
    <property type="match status" value="1"/>
</dbReference>
<comment type="subcellular location">
    <subcellularLocation>
        <location evidence="1">Nucleus</location>
    </subcellularLocation>
</comment>
<dbReference type="PROSITE" id="PS50048">
    <property type="entry name" value="ZN2_CY6_FUNGAL_2"/>
    <property type="match status" value="1"/>
</dbReference>
<dbReference type="AlphaFoldDB" id="A0A1V6PEX7"/>
<feature type="domain" description="Zn(2)-C6 fungal-type" evidence="8">
    <location>
        <begin position="12"/>
        <end position="48"/>
    </location>
</feature>
<dbReference type="GO" id="GO:0008270">
    <property type="term" value="F:zinc ion binding"/>
    <property type="evidence" value="ECO:0007669"/>
    <property type="project" value="InterPro"/>
</dbReference>
<evidence type="ECO:0000256" key="6">
    <source>
        <dbReference type="ARBA" id="ARBA00023242"/>
    </source>
</evidence>
<keyword evidence="5" id="KW-0804">Transcription</keyword>
<comment type="caution">
    <text evidence="9">The sequence shown here is derived from an EMBL/GenBank/DDBJ whole genome shotgun (WGS) entry which is preliminary data.</text>
</comment>
<evidence type="ECO:0000313" key="10">
    <source>
        <dbReference type="Proteomes" id="UP000191672"/>
    </source>
</evidence>
<keyword evidence="6" id="KW-0539">Nucleus</keyword>
<evidence type="ECO:0000313" key="9">
    <source>
        <dbReference type="EMBL" id="OQD75568.1"/>
    </source>
</evidence>
<dbReference type="PANTHER" id="PTHR46910:SF3">
    <property type="entry name" value="HALOTOLERANCE PROTEIN 9-RELATED"/>
    <property type="match status" value="1"/>
</dbReference>
<dbReference type="GO" id="GO:0003677">
    <property type="term" value="F:DNA binding"/>
    <property type="evidence" value="ECO:0007669"/>
    <property type="project" value="UniProtKB-KW"/>
</dbReference>
<dbReference type="CDD" id="cd00067">
    <property type="entry name" value="GAL4"/>
    <property type="match status" value="1"/>
</dbReference>
<dbReference type="Gene3D" id="4.10.240.10">
    <property type="entry name" value="Zn(2)-C6 fungal-type DNA-binding domain"/>
    <property type="match status" value="1"/>
</dbReference>
<dbReference type="InterPro" id="IPR001138">
    <property type="entry name" value="Zn2Cys6_DnaBD"/>
</dbReference>
<dbReference type="Proteomes" id="UP000191672">
    <property type="component" value="Unassembled WGS sequence"/>
</dbReference>
<sequence length="676" mass="75148">MRPRPRGGTRASCNNCRQKKRKCNLSSRLKDGEEKCSRCAAKERECYIGSPNSACPSKRQRLEHTTSSSLPDERLAPDETNLPSTLPQLPFHGETPTAESQEDPGALTERRNYPPSLSSEGTAATFSLDDELSAGCSTDLSELNSQGSSFLHRVFIGAPRAQSSDTAPLAAQRSDSQSDDSPAPERPTTTVVIPKAPHFNIRSVAFNSATGDFEVYLTGSAGAFYRRLLAICELSILDFIESLHAYFDFPALYRPFIPEDAFWQDFRAGRCGPVLLLAIACRGIPCTGVKNKEEKQRHLAKMFRAEFMKAMTSKVRTSPVCLDVLEGMALMVDFNYGNAHTPADHSWNLFMTHDALVLLTLQSRKRCPGALDPSASFASADERFTLLYWDVFGLDAFECLDDKSMSLISDDAFTLTEDLLNHEAGSYLDAMLSLCIIARRIAGKLCSATARAAGIACEDITVLHEQLSHWRYDTLPVELQRPIDRENEFPAEDRTTREYTPIPVGRKVRLQRAILWALEIHCYLQIDDCVAQYGLKNGNSIQAEIFSLKCLQVVMEAVNMANTIKEYRPGDQYSEKLLVDLAPSILRNVCAGLCCWVCSRGMESLELHEPQVPDIPSFSHEGILQTLGKDAEAQRRADYVELAKTFRDSVAAASSHRDTKQILEHLDDQIAPLQDV</sequence>
<dbReference type="InterPro" id="IPR036864">
    <property type="entry name" value="Zn2-C6_fun-type_DNA-bd_sf"/>
</dbReference>
<name>A0A1V6PEX7_9EURO</name>
<keyword evidence="2" id="KW-0479">Metal-binding</keyword>
<proteinExistence type="predicted"/>
<evidence type="ECO:0000256" key="2">
    <source>
        <dbReference type="ARBA" id="ARBA00022723"/>
    </source>
</evidence>
<evidence type="ECO:0000259" key="8">
    <source>
        <dbReference type="PROSITE" id="PS50048"/>
    </source>
</evidence>
<organism evidence="9 10">
    <name type="scientific">Penicillium antarcticum</name>
    <dbReference type="NCBI Taxonomy" id="416450"/>
    <lineage>
        <taxon>Eukaryota</taxon>
        <taxon>Fungi</taxon>
        <taxon>Dikarya</taxon>
        <taxon>Ascomycota</taxon>
        <taxon>Pezizomycotina</taxon>
        <taxon>Eurotiomycetes</taxon>
        <taxon>Eurotiomycetidae</taxon>
        <taxon>Eurotiales</taxon>
        <taxon>Aspergillaceae</taxon>
        <taxon>Penicillium</taxon>
    </lineage>
</organism>
<evidence type="ECO:0000256" key="7">
    <source>
        <dbReference type="SAM" id="MobiDB-lite"/>
    </source>
</evidence>
<protein>
    <recommendedName>
        <fullName evidence="8">Zn(2)-C6 fungal-type domain-containing protein</fullName>
    </recommendedName>
</protein>
<accession>A0A1V6PEX7</accession>